<dbReference type="InterPro" id="IPR013083">
    <property type="entry name" value="Znf_RING/FYVE/PHD"/>
</dbReference>
<dbReference type="CDD" id="cd16454">
    <property type="entry name" value="RING-H2_PA-TM-RING"/>
    <property type="match status" value="1"/>
</dbReference>
<protein>
    <submittedName>
        <fullName evidence="6">E3 ubiquitin-protein ligase RDUF2 (RING and DUF1117 domain-containing protein 2) (AtRDUF2) (RING-type E3 ubiquitin transferase RDUF2)</fullName>
    </submittedName>
</protein>
<reference evidence="6 7" key="1">
    <citation type="submission" date="2024-02" db="EMBL/GenBank/DDBJ databases">
        <authorList>
            <person name="Chen Y."/>
            <person name="Shah S."/>
            <person name="Dougan E. K."/>
            <person name="Thang M."/>
            <person name="Chan C."/>
        </authorList>
    </citation>
    <scope>NUCLEOTIDE SEQUENCE [LARGE SCALE GENOMIC DNA]</scope>
</reference>
<dbReference type="PANTHER" id="PTHR15710:SF77">
    <property type="entry name" value="RING-H2 FINGER PROTEIN ATL21B"/>
    <property type="match status" value="1"/>
</dbReference>
<keyword evidence="3" id="KW-0862">Zinc</keyword>
<evidence type="ECO:0000256" key="2">
    <source>
        <dbReference type="ARBA" id="ARBA00022771"/>
    </source>
</evidence>
<dbReference type="Proteomes" id="UP001642464">
    <property type="component" value="Unassembled WGS sequence"/>
</dbReference>
<keyword evidence="7" id="KW-1185">Reference proteome</keyword>
<sequence>MADTPKEVDIAKLKQELKSKKTFIKACEALVKLCGDEETAKSLEEVGKTAFTVLQTRFSNPKFWQAGLELFLALDWHNVSTEVSRWRDAAMEEVDEDVREKAKEQAKLRRFEEDRKHNKGQFGDAVTPVTLAELLAAQGMILVDEGDSRPGMSRDARAELRVKTVLEEDICVVCQEAMPAGSKAKAMPCGHLFHDDCLITWVEKSNSCPTCRFDDLPSERKHLEDVHLAVAKSQAASSGLYS</sequence>
<evidence type="ECO:0000313" key="6">
    <source>
        <dbReference type="EMBL" id="CAK9018024.1"/>
    </source>
</evidence>
<keyword evidence="2 4" id="KW-0863">Zinc-finger</keyword>
<dbReference type="EMBL" id="CAXAMM010008646">
    <property type="protein sequence ID" value="CAK9018024.1"/>
    <property type="molecule type" value="Genomic_DNA"/>
</dbReference>
<evidence type="ECO:0000313" key="7">
    <source>
        <dbReference type="Proteomes" id="UP001642464"/>
    </source>
</evidence>
<dbReference type="SUPFAM" id="SSF57850">
    <property type="entry name" value="RING/U-box"/>
    <property type="match status" value="1"/>
</dbReference>
<dbReference type="Pfam" id="PF13639">
    <property type="entry name" value="zf-RING_2"/>
    <property type="match status" value="1"/>
</dbReference>
<comment type="caution">
    <text evidence="6">The sequence shown here is derived from an EMBL/GenBank/DDBJ whole genome shotgun (WGS) entry which is preliminary data.</text>
</comment>
<dbReference type="Gene3D" id="3.30.40.10">
    <property type="entry name" value="Zinc/RING finger domain, C3HC4 (zinc finger)"/>
    <property type="match status" value="1"/>
</dbReference>
<dbReference type="PANTHER" id="PTHR15710">
    <property type="entry name" value="E3 UBIQUITIN-PROTEIN LIGASE PRAJA"/>
    <property type="match status" value="1"/>
</dbReference>
<dbReference type="SMART" id="SM00184">
    <property type="entry name" value="RING"/>
    <property type="match status" value="1"/>
</dbReference>
<accession>A0ABP0JVL5</accession>
<evidence type="ECO:0000259" key="5">
    <source>
        <dbReference type="PROSITE" id="PS50089"/>
    </source>
</evidence>
<dbReference type="PROSITE" id="PS50089">
    <property type="entry name" value="ZF_RING_2"/>
    <property type="match status" value="1"/>
</dbReference>
<organism evidence="6 7">
    <name type="scientific">Durusdinium trenchii</name>
    <dbReference type="NCBI Taxonomy" id="1381693"/>
    <lineage>
        <taxon>Eukaryota</taxon>
        <taxon>Sar</taxon>
        <taxon>Alveolata</taxon>
        <taxon>Dinophyceae</taxon>
        <taxon>Suessiales</taxon>
        <taxon>Symbiodiniaceae</taxon>
        <taxon>Durusdinium</taxon>
    </lineage>
</organism>
<name>A0ABP0JVL5_9DINO</name>
<proteinExistence type="predicted"/>
<keyword evidence="1" id="KW-0479">Metal-binding</keyword>
<keyword evidence="6" id="KW-0808">Transferase</keyword>
<evidence type="ECO:0000256" key="1">
    <source>
        <dbReference type="ARBA" id="ARBA00022723"/>
    </source>
</evidence>
<gene>
    <name evidence="6" type="ORF">SCF082_LOCUS13908</name>
</gene>
<evidence type="ECO:0000256" key="3">
    <source>
        <dbReference type="ARBA" id="ARBA00022833"/>
    </source>
</evidence>
<dbReference type="GO" id="GO:0016740">
    <property type="term" value="F:transferase activity"/>
    <property type="evidence" value="ECO:0007669"/>
    <property type="project" value="UniProtKB-KW"/>
</dbReference>
<dbReference type="InterPro" id="IPR001841">
    <property type="entry name" value="Znf_RING"/>
</dbReference>
<feature type="domain" description="RING-type" evidence="5">
    <location>
        <begin position="171"/>
        <end position="212"/>
    </location>
</feature>
<evidence type="ECO:0000256" key="4">
    <source>
        <dbReference type="PROSITE-ProRule" id="PRU00175"/>
    </source>
</evidence>